<dbReference type="InterPro" id="IPR015315">
    <property type="entry name" value="DUF1963"/>
</dbReference>
<comment type="caution">
    <text evidence="1">The sequence shown here is derived from an EMBL/GenBank/DDBJ whole genome shotgun (WGS) entry which is preliminary data.</text>
</comment>
<dbReference type="PANTHER" id="PTHR36436:SF6">
    <property type="entry name" value="SLL5081 PROTEIN"/>
    <property type="match status" value="1"/>
</dbReference>
<dbReference type="RefSeq" id="WP_169227085.1">
    <property type="nucleotide sequence ID" value="NZ_JABBGC010000002.1"/>
</dbReference>
<dbReference type="Gene3D" id="2.30.320.10">
    <property type="entry name" value="YwqG-like"/>
    <property type="match status" value="1"/>
</dbReference>
<sequence length="282" mass="32663">MNKQEFYTALTAHNFDNHKPLFEALMKDTIRYHLTRIYDYNDVPIGGSRIGGTPDLPEHISWPVDNKGNPLSFIAQLNLSEVKSFDTHQVLPGSGYLYFFYDADQAMGGYSLDEKHLFRVIYFDGPQDALRDPDFPESLVETAQYSPCALSFETQVSMPYKWGKAFSFLSSEERDTYGEKIWKEVESNKTLGHADILQGEMETFCQIVTHKDFTGDFRKFDSPEYADVMTGAKDWLLLLQVDSNEGDANMMWADMGRLYFWIRKQDLEKKNFDDCWCVLQDM</sequence>
<gene>
    <name evidence="1" type="ORF">HHL17_22780</name>
</gene>
<dbReference type="AlphaFoldDB" id="A0A848GNQ6"/>
<proteinExistence type="predicted"/>
<dbReference type="SUPFAM" id="SSF103032">
    <property type="entry name" value="Hypothetical protein YwqG"/>
    <property type="match status" value="1"/>
</dbReference>
<accession>A0A848GNQ6</accession>
<reference evidence="1 2" key="1">
    <citation type="submission" date="2020-04" db="EMBL/GenBank/DDBJ databases">
        <title>Chitinophaga sp. G-6-1-13 sp. nov., isolated from soil.</title>
        <authorList>
            <person name="Dahal R.H."/>
            <person name="Chaudhary D.K."/>
        </authorList>
    </citation>
    <scope>NUCLEOTIDE SEQUENCE [LARGE SCALE GENOMIC DNA]</scope>
    <source>
        <strain evidence="1 2">G-6-1-13</strain>
    </source>
</reference>
<dbReference type="PANTHER" id="PTHR36436">
    <property type="entry name" value="SLL5081 PROTEIN"/>
    <property type="match status" value="1"/>
</dbReference>
<dbReference type="Proteomes" id="UP000583266">
    <property type="component" value="Unassembled WGS sequence"/>
</dbReference>
<name>A0A848GNQ6_9BACT</name>
<evidence type="ECO:0000313" key="2">
    <source>
        <dbReference type="Proteomes" id="UP000583266"/>
    </source>
</evidence>
<evidence type="ECO:0000313" key="1">
    <source>
        <dbReference type="EMBL" id="NML40044.1"/>
    </source>
</evidence>
<organism evidence="1 2">
    <name type="scientific">Chitinophaga fulva</name>
    <dbReference type="NCBI Taxonomy" id="2728842"/>
    <lineage>
        <taxon>Bacteria</taxon>
        <taxon>Pseudomonadati</taxon>
        <taxon>Bacteroidota</taxon>
        <taxon>Chitinophagia</taxon>
        <taxon>Chitinophagales</taxon>
        <taxon>Chitinophagaceae</taxon>
        <taxon>Chitinophaga</taxon>
    </lineage>
</organism>
<protein>
    <submittedName>
        <fullName evidence="1">DUF1963 domain-containing protein</fullName>
    </submittedName>
</protein>
<keyword evidence="2" id="KW-1185">Reference proteome</keyword>
<dbReference type="EMBL" id="JABBGC010000002">
    <property type="protein sequence ID" value="NML40044.1"/>
    <property type="molecule type" value="Genomic_DNA"/>
</dbReference>
<dbReference type="InterPro" id="IPR035948">
    <property type="entry name" value="YwqG-like_sf"/>
</dbReference>
<dbReference type="Pfam" id="PF09234">
    <property type="entry name" value="DUF1963"/>
    <property type="match status" value="1"/>
</dbReference>